<gene>
    <name evidence="2" type="primary">repC</name>
    <name evidence="2" type="ORF">ACG00X_21315</name>
</gene>
<dbReference type="RefSeq" id="WP_394491318.1">
    <property type="nucleotide sequence ID" value="NZ_JBIGIA010000021.1"/>
</dbReference>
<dbReference type="InterPro" id="IPR010522">
    <property type="entry name" value="RepC_bac"/>
</dbReference>
<evidence type="ECO:0000313" key="3">
    <source>
        <dbReference type="Proteomes" id="UP001606305"/>
    </source>
</evidence>
<feature type="region of interest" description="Disordered" evidence="1">
    <location>
        <begin position="341"/>
        <end position="360"/>
    </location>
</feature>
<reference evidence="2 3" key="1">
    <citation type="submission" date="2024-09" db="EMBL/GenBank/DDBJ databases">
        <title>Novel species of the genus Pelomonas and Roseateles isolated from streams.</title>
        <authorList>
            <person name="Lu H."/>
        </authorList>
    </citation>
    <scope>NUCLEOTIDE SEQUENCE [LARGE SCALE GENOMIC DNA]</scope>
    <source>
        <strain evidence="2 3">BYS96W</strain>
    </source>
</reference>
<comment type="caution">
    <text evidence="2">The sequence shown here is derived from an EMBL/GenBank/DDBJ whole genome shotgun (WGS) entry which is preliminary data.</text>
</comment>
<dbReference type="EMBL" id="JBIGIA010000021">
    <property type="protein sequence ID" value="MFG6459382.1"/>
    <property type="molecule type" value="Genomic_DNA"/>
</dbReference>
<name>A0ABW7GBQ1_9BURK</name>
<accession>A0ABW7GBQ1</accession>
<organism evidence="2 3">
    <name type="scientific">Pelomonas nitida</name>
    <dbReference type="NCBI Taxonomy" id="3299027"/>
    <lineage>
        <taxon>Bacteria</taxon>
        <taxon>Pseudomonadati</taxon>
        <taxon>Pseudomonadota</taxon>
        <taxon>Betaproteobacteria</taxon>
        <taxon>Burkholderiales</taxon>
        <taxon>Sphaerotilaceae</taxon>
        <taxon>Roseateles</taxon>
    </lineage>
</organism>
<proteinExistence type="predicted"/>
<dbReference type="Proteomes" id="UP001606305">
    <property type="component" value="Unassembled WGS sequence"/>
</dbReference>
<protein>
    <submittedName>
        <fullName evidence="2">Replication protein C, IncQ-type</fullName>
    </submittedName>
</protein>
<evidence type="ECO:0000256" key="1">
    <source>
        <dbReference type="SAM" id="MobiDB-lite"/>
    </source>
</evidence>
<keyword evidence="3" id="KW-1185">Reference proteome</keyword>
<dbReference type="Pfam" id="PF06504">
    <property type="entry name" value="RepC"/>
    <property type="match status" value="1"/>
</dbReference>
<evidence type="ECO:0000313" key="2">
    <source>
        <dbReference type="EMBL" id="MFG6459382.1"/>
    </source>
</evidence>
<sequence>MTRAAMKNASVPPRVVRLSHPFGLCQLFRPLAKDGSPRPVLNETYQYGELSLRFSAREALGVPEQTLLLALLELAQEQHRRRPSEHRLDQADRSEVGSLLWASLHVQAETEAAQDLPPTLRLACSWSELHRRCGAASVGGSANDARRESLTRLCEVTVWERDGVTHKLRSCRLVSWLVGDNQRVHVALNHRLAAALLSPGYAQVLLSERLSLPSHTAMLVHAFLSTCLGQGKSMSIGYETLVERLWPSGGTPVPARRRNRRLSDVRSAVAAIGRLENWKVELASTVAEVTRMKSSACASNGMPTAGAEPTELRAPTPAAREMTRPSLFALHSSSYGEQPFWQKLSTDNGLPRNDEARTTL</sequence>